<dbReference type="Gene3D" id="3.50.50.60">
    <property type="entry name" value="FAD/NAD(P)-binding domain"/>
    <property type="match status" value="1"/>
</dbReference>
<dbReference type="InterPro" id="IPR002938">
    <property type="entry name" value="FAD-bd"/>
</dbReference>
<gene>
    <name evidence="2" type="ORF">NS226_04420</name>
</gene>
<dbReference type="PRINTS" id="PR00420">
    <property type="entry name" value="RNGMNOXGNASE"/>
</dbReference>
<name>A0A175RE00_9HYPH</name>
<dbReference type="Gene3D" id="3.30.9.10">
    <property type="entry name" value="D-Amino Acid Oxidase, subunit A, domain 2"/>
    <property type="match status" value="1"/>
</dbReference>
<dbReference type="PATRIC" id="fig|401562.3.peg.4917"/>
<dbReference type="InterPro" id="IPR036188">
    <property type="entry name" value="FAD/NAD-bd_sf"/>
</dbReference>
<protein>
    <submittedName>
        <fullName evidence="2">2-polyprenyl-6-methoxyphenol hydroxylase</fullName>
    </submittedName>
</protein>
<dbReference type="EMBL" id="LDPZ01000008">
    <property type="protein sequence ID" value="KTQ97523.1"/>
    <property type="molecule type" value="Genomic_DNA"/>
</dbReference>
<dbReference type="Proteomes" id="UP000078272">
    <property type="component" value="Unassembled WGS sequence"/>
</dbReference>
<comment type="caution">
    <text evidence="2">The sequence shown here is derived from an EMBL/GenBank/DDBJ whole genome shotgun (WGS) entry which is preliminary data.</text>
</comment>
<dbReference type="RefSeq" id="WP_058633965.1">
    <property type="nucleotide sequence ID" value="NZ_LDPZ01000008.1"/>
</dbReference>
<sequence length="389" mass="42385">MTPGHVLIAGAGVAGLTAAYWLARAGWSVRVLENAPDLRHGGYMMGLSGPGYETARRMGLLPRLEACSFAVEENVYRNPKGGEIARLRYRDFIRDLPYLALLRTDLVRELRDALPASVALDYSTRIEAIIQDENAPETVRATLSTGEEVGADLVIGAEGLRSATRRLVFGPDETFLRPLGYRFAVYDIEAKLEPGLDFVSYVEPGHMAEYYRLTAERIAALHVWRCAESGQVVAGSRWDVLRTVTRSSHPFVTKHLATASALGDSCVLDDLVIAELPSWSSGHVLLLGDAAHSLTLVSGQGAGMAMASAEKLAHTLAEAPIDAALALHEASMRPSIERLQGRAKRSAAMFIPASPIAFHLRNAVIRHAPRRWLGHYLSSSIREEVTLAQ</sequence>
<dbReference type="Pfam" id="PF01494">
    <property type="entry name" value="FAD_binding_3"/>
    <property type="match status" value="1"/>
</dbReference>
<reference evidence="2 3" key="1">
    <citation type="journal article" date="2016" name="Front. Microbiol.">
        <title>Genomic Resource of Rice Seed Associated Bacteria.</title>
        <authorList>
            <person name="Midha S."/>
            <person name="Bansal K."/>
            <person name="Sharma S."/>
            <person name="Kumar N."/>
            <person name="Patil P.P."/>
            <person name="Chaudhry V."/>
            <person name="Patil P.B."/>
        </authorList>
    </citation>
    <scope>NUCLEOTIDE SEQUENCE [LARGE SCALE GENOMIC DNA]</scope>
    <source>
        <strain evidence="2 3">NS226</strain>
    </source>
</reference>
<evidence type="ECO:0000313" key="2">
    <source>
        <dbReference type="EMBL" id="KTQ97523.1"/>
    </source>
</evidence>
<organism evidence="2 3">
    <name type="scientific">Aureimonas ureilytica</name>
    <dbReference type="NCBI Taxonomy" id="401562"/>
    <lineage>
        <taxon>Bacteria</taxon>
        <taxon>Pseudomonadati</taxon>
        <taxon>Pseudomonadota</taxon>
        <taxon>Alphaproteobacteria</taxon>
        <taxon>Hyphomicrobiales</taxon>
        <taxon>Aurantimonadaceae</taxon>
        <taxon>Aureimonas</taxon>
    </lineage>
</organism>
<dbReference type="PANTHER" id="PTHR46865">
    <property type="entry name" value="OXIDOREDUCTASE-RELATED"/>
    <property type="match status" value="1"/>
</dbReference>
<dbReference type="AlphaFoldDB" id="A0A175RE00"/>
<accession>A0A175RE00</accession>
<evidence type="ECO:0000259" key="1">
    <source>
        <dbReference type="Pfam" id="PF01494"/>
    </source>
</evidence>
<proteinExistence type="predicted"/>
<dbReference type="OrthoDB" id="4230779at2"/>
<dbReference type="InterPro" id="IPR051704">
    <property type="entry name" value="FAD_aromatic-hydroxylase"/>
</dbReference>
<dbReference type="GO" id="GO:0071949">
    <property type="term" value="F:FAD binding"/>
    <property type="evidence" value="ECO:0007669"/>
    <property type="project" value="InterPro"/>
</dbReference>
<dbReference type="SUPFAM" id="SSF51905">
    <property type="entry name" value="FAD/NAD(P)-binding domain"/>
    <property type="match status" value="1"/>
</dbReference>
<feature type="domain" description="FAD-binding" evidence="1">
    <location>
        <begin position="5"/>
        <end position="319"/>
    </location>
</feature>
<evidence type="ECO:0000313" key="3">
    <source>
        <dbReference type="Proteomes" id="UP000078272"/>
    </source>
</evidence>